<evidence type="ECO:0000313" key="3">
    <source>
        <dbReference type="EMBL" id="ANP41468.1"/>
    </source>
</evidence>
<dbReference type="Proteomes" id="UP000013243">
    <property type="component" value="Chromosome"/>
</dbReference>
<evidence type="ECO:0000259" key="2">
    <source>
        <dbReference type="Pfam" id="PF00892"/>
    </source>
</evidence>
<feature type="transmembrane region" description="Helical" evidence="1">
    <location>
        <begin position="38"/>
        <end position="56"/>
    </location>
</feature>
<dbReference type="EMBL" id="CP015230">
    <property type="protein sequence ID" value="ANP41468.1"/>
    <property type="molecule type" value="Genomic_DNA"/>
</dbReference>
<dbReference type="GO" id="GO:0016020">
    <property type="term" value="C:membrane"/>
    <property type="evidence" value="ECO:0007669"/>
    <property type="project" value="InterPro"/>
</dbReference>
<feature type="transmembrane region" description="Helical" evidence="1">
    <location>
        <begin position="241"/>
        <end position="257"/>
    </location>
</feature>
<dbReference type="Pfam" id="PF00892">
    <property type="entry name" value="EamA"/>
    <property type="match status" value="2"/>
</dbReference>
<dbReference type="InterPro" id="IPR000620">
    <property type="entry name" value="EamA_dom"/>
</dbReference>
<keyword evidence="1" id="KW-0472">Membrane</keyword>
<keyword evidence="1" id="KW-0812">Transmembrane</keyword>
<feature type="transmembrane region" description="Helical" evidence="1">
    <location>
        <begin position="125"/>
        <end position="142"/>
    </location>
</feature>
<feature type="domain" description="EamA" evidence="2">
    <location>
        <begin position="7"/>
        <end position="139"/>
    </location>
</feature>
<dbReference type="OrthoDB" id="7165334at2"/>
<feature type="transmembrane region" description="Helical" evidence="1">
    <location>
        <begin position="83"/>
        <end position="116"/>
    </location>
</feature>
<feature type="domain" description="EamA" evidence="2">
    <location>
        <begin position="151"/>
        <end position="279"/>
    </location>
</feature>
<feature type="transmembrane region" description="Helical" evidence="1">
    <location>
        <begin position="6"/>
        <end position="26"/>
    </location>
</feature>
<dbReference type="PANTHER" id="PTHR22911:SF135">
    <property type="entry name" value="BLR4310 PROTEIN"/>
    <property type="match status" value="1"/>
</dbReference>
<feature type="transmembrane region" description="Helical" evidence="1">
    <location>
        <begin position="178"/>
        <end position="197"/>
    </location>
</feature>
<organism evidence="3 4">
    <name type="scientific">Tritonibacter mobilis F1926</name>
    <dbReference type="NCBI Taxonomy" id="1265309"/>
    <lineage>
        <taxon>Bacteria</taxon>
        <taxon>Pseudomonadati</taxon>
        <taxon>Pseudomonadota</taxon>
        <taxon>Alphaproteobacteria</taxon>
        <taxon>Rhodobacterales</taxon>
        <taxon>Paracoccaceae</taxon>
        <taxon>Tritonibacter</taxon>
    </lineage>
</organism>
<name>A0A1B1A4N4_9RHOB</name>
<evidence type="ECO:0000256" key="1">
    <source>
        <dbReference type="SAM" id="Phobius"/>
    </source>
</evidence>
<dbReference type="PANTHER" id="PTHR22911">
    <property type="entry name" value="ACYL-MALONYL CONDENSING ENZYME-RELATED"/>
    <property type="match status" value="1"/>
</dbReference>
<dbReference type="GeneID" id="28250545"/>
<dbReference type="AlphaFoldDB" id="A0A1B1A4N4"/>
<accession>A0A1B1A4N4</accession>
<dbReference type="SUPFAM" id="SSF103481">
    <property type="entry name" value="Multidrug resistance efflux transporter EmrE"/>
    <property type="match status" value="2"/>
</dbReference>
<evidence type="ECO:0000313" key="4">
    <source>
        <dbReference type="Proteomes" id="UP000013243"/>
    </source>
</evidence>
<dbReference type="Gene3D" id="1.10.3730.20">
    <property type="match status" value="1"/>
</dbReference>
<dbReference type="InterPro" id="IPR037185">
    <property type="entry name" value="EmrE-like"/>
</dbReference>
<dbReference type="STRING" id="1265309.K529_011890"/>
<gene>
    <name evidence="3" type="ORF">K529_011890</name>
</gene>
<dbReference type="KEGG" id="rmb:K529_011890"/>
<sequence length="287" mass="29951">MDRDTLRGSLLMALAMAAFAVEDMIIKSVAGAMPTGQVLIFFGLGGMAIFAVLARAQGSTLWHPGFCTRPLLWRCVAEVSGRLFFTLAIVLAPLSLASAILQATPLVVTAGAVVFFGETVGWRRWLAICLGFVGVLMILRPGMSGFEATSLLAVAGMLGFAGRDLATRAAPKTMSNAQLGIFGFAMLVIAGAILLIWTGGAVWPTAGQGSALAAAVIVGVLAYMALTGAMRTGEISVVAPFRYTRLVFAMALGVMVFGERPDLMTILGSVVVVASGIFTLLRSQKTA</sequence>
<dbReference type="RefSeq" id="WP_005644166.1">
    <property type="nucleotide sequence ID" value="NZ_CP015230.1"/>
</dbReference>
<feature type="transmembrane region" description="Helical" evidence="1">
    <location>
        <begin position="263"/>
        <end position="281"/>
    </location>
</feature>
<feature type="transmembrane region" description="Helical" evidence="1">
    <location>
        <begin position="209"/>
        <end position="229"/>
    </location>
</feature>
<proteinExistence type="predicted"/>
<protein>
    <recommendedName>
        <fullName evidence="2">EamA domain-containing protein</fullName>
    </recommendedName>
</protein>
<keyword evidence="1" id="KW-1133">Transmembrane helix</keyword>
<reference evidence="3 4" key="1">
    <citation type="journal article" date="2016" name="ISME J.">
        <title>Global occurrence and heterogeneity of the Roseobacter-clade species Ruegeria mobilis.</title>
        <authorList>
            <person name="Sonnenschein E."/>
            <person name="Gram L."/>
        </authorList>
    </citation>
    <scope>NUCLEOTIDE SEQUENCE [LARGE SCALE GENOMIC DNA]</scope>
    <source>
        <strain evidence="3 4">F1926</strain>
    </source>
</reference>